<reference evidence="1 2" key="1">
    <citation type="submission" date="2018-07" db="EMBL/GenBank/DDBJ databases">
        <title>Giant CbK-like Caulobacter bacteriophages have genetically divergent genomes.</title>
        <authorList>
            <person name="Wilson K.M."/>
            <person name="Ely B."/>
        </authorList>
    </citation>
    <scope>NUCLEOTIDE SEQUENCE [LARGE SCALE GENOMIC DNA]</scope>
</reference>
<name>A0A385EBU8_9CAUD</name>
<keyword evidence="2" id="KW-1185">Reference proteome</keyword>
<evidence type="ECO:0000313" key="1">
    <source>
        <dbReference type="EMBL" id="AXQ68465.1"/>
    </source>
</evidence>
<proteinExistence type="predicted"/>
<dbReference type="Proteomes" id="UP000258997">
    <property type="component" value="Segment"/>
</dbReference>
<organism evidence="1 2">
    <name type="scientific">Caulobacter phage CcrBL10</name>
    <dbReference type="NCBI Taxonomy" id="2283269"/>
    <lineage>
        <taxon>Viruses</taxon>
        <taxon>Duplodnaviria</taxon>
        <taxon>Heunggongvirae</taxon>
        <taxon>Uroviricota</taxon>
        <taxon>Caudoviricetes</taxon>
        <taxon>Jeanschmidtviridae</taxon>
        <taxon>Poindextervirus</taxon>
        <taxon>Poindextervirus BL10</taxon>
    </lineage>
</organism>
<dbReference type="EMBL" id="MH588544">
    <property type="protein sequence ID" value="AXQ68465.1"/>
    <property type="molecule type" value="Genomic_DNA"/>
</dbReference>
<protein>
    <submittedName>
        <fullName evidence="1">Uncharacterized protein</fullName>
    </submittedName>
</protein>
<accession>A0A385EBU8</accession>
<gene>
    <name evidence="1" type="ORF">CcrBL10_gp261</name>
</gene>
<evidence type="ECO:0000313" key="2">
    <source>
        <dbReference type="Proteomes" id="UP000258997"/>
    </source>
</evidence>
<sequence length="139" mass="15560">MAYDIPDLSVFTFTDPSMESFAKAMVSMIEANQAIIDQFAESLSKDPIRALERSLSVKLAAVRQSEANDALGHVLDTLLHGDDKTWAYTKLQIQQSLTYHVVYAAAHPSRSTCAETNDMARFELQAKAEMLDRLMKGRF</sequence>